<comment type="similarity">
    <text evidence="2">Belongs to the ABC-4 integral membrane protein family. LolC/E subfamily.</text>
</comment>
<dbReference type="Proteomes" id="UP000316639">
    <property type="component" value="Unassembled WGS sequence"/>
</dbReference>
<feature type="transmembrane region" description="Helical" evidence="7">
    <location>
        <begin position="102"/>
        <end position="122"/>
    </location>
</feature>
<feature type="transmembrane region" description="Helical" evidence="7">
    <location>
        <begin position="559"/>
        <end position="583"/>
    </location>
</feature>
<keyword evidence="10" id="KW-1185">Reference proteome</keyword>
<dbReference type="GO" id="GO:0098797">
    <property type="term" value="C:plasma membrane protein complex"/>
    <property type="evidence" value="ECO:0007669"/>
    <property type="project" value="TreeGrafter"/>
</dbReference>
<feature type="transmembrane region" description="Helical" evidence="7">
    <location>
        <begin position="180"/>
        <end position="197"/>
    </location>
</feature>
<keyword evidence="3" id="KW-1003">Cell membrane</keyword>
<dbReference type="AlphaFoldDB" id="A0A563EFG2"/>
<comment type="caution">
    <text evidence="9">The sequence shown here is derived from an EMBL/GenBank/DDBJ whole genome shotgun (WGS) entry which is preliminary data.</text>
</comment>
<feature type="transmembrane region" description="Helical" evidence="7">
    <location>
        <begin position="521"/>
        <end position="547"/>
    </location>
</feature>
<keyword evidence="4 7" id="KW-0812">Transmembrane</keyword>
<evidence type="ECO:0000259" key="8">
    <source>
        <dbReference type="Pfam" id="PF02687"/>
    </source>
</evidence>
<feature type="transmembrane region" description="Helical" evidence="7">
    <location>
        <begin position="468"/>
        <end position="500"/>
    </location>
</feature>
<dbReference type="InterPro" id="IPR051447">
    <property type="entry name" value="Lipoprotein-release_system"/>
</dbReference>
<feature type="transmembrane region" description="Helical" evidence="7">
    <location>
        <begin position="42"/>
        <end position="69"/>
    </location>
</feature>
<accession>A0A563EFG2</accession>
<evidence type="ECO:0000256" key="6">
    <source>
        <dbReference type="ARBA" id="ARBA00023136"/>
    </source>
</evidence>
<dbReference type="RefSeq" id="WP_146360997.1">
    <property type="nucleotide sequence ID" value="NZ_VOBR01000057.1"/>
</dbReference>
<evidence type="ECO:0000256" key="5">
    <source>
        <dbReference type="ARBA" id="ARBA00022989"/>
    </source>
</evidence>
<feature type="transmembrane region" description="Helical" evidence="7">
    <location>
        <begin position="134"/>
        <end position="159"/>
    </location>
</feature>
<dbReference type="EMBL" id="VOBR01000057">
    <property type="protein sequence ID" value="TWP43990.1"/>
    <property type="molecule type" value="Genomic_DNA"/>
</dbReference>
<feature type="transmembrane region" description="Helical" evidence="7">
    <location>
        <begin position="272"/>
        <end position="291"/>
    </location>
</feature>
<dbReference type="PANTHER" id="PTHR30489:SF0">
    <property type="entry name" value="LIPOPROTEIN-RELEASING SYSTEM TRANSMEMBRANE PROTEIN LOLE"/>
    <property type="match status" value="1"/>
</dbReference>
<evidence type="ECO:0000256" key="2">
    <source>
        <dbReference type="ARBA" id="ARBA00005236"/>
    </source>
</evidence>
<evidence type="ECO:0000256" key="3">
    <source>
        <dbReference type="ARBA" id="ARBA00022475"/>
    </source>
</evidence>
<evidence type="ECO:0000313" key="9">
    <source>
        <dbReference type="EMBL" id="TWP43990.1"/>
    </source>
</evidence>
<feature type="domain" description="ABC3 transporter permease C-terminal" evidence="8">
    <location>
        <begin position="48"/>
        <end position="161"/>
    </location>
</feature>
<dbReference type="Pfam" id="PF02687">
    <property type="entry name" value="FtsX"/>
    <property type="match status" value="2"/>
</dbReference>
<keyword evidence="5 7" id="KW-1133">Transmembrane helix</keyword>
<feature type="domain" description="ABC3 transporter permease C-terminal" evidence="8">
    <location>
        <begin position="479"/>
        <end position="593"/>
    </location>
</feature>
<dbReference type="OrthoDB" id="3678397at2"/>
<reference evidence="9 10" key="1">
    <citation type="submission" date="2019-07" db="EMBL/GenBank/DDBJ databases">
        <title>Lentzea xizangensis sp. nov., isolated from Qinghai-Tibetan Plateau Soils.</title>
        <authorList>
            <person name="Huang J."/>
        </authorList>
    </citation>
    <scope>NUCLEOTIDE SEQUENCE [LARGE SCALE GENOMIC DNA]</scope>
    <source>
        <strain evidence="9 10">FXJ1.1311</strain>
    </source>
</reference>
<evidence type="ECO:0000256" key="1">
    <source>
        <dbReference type="ARBA" id="ARBA00004651"/>
    </source>
</evidence>
<comment type="subcellular location">
    <subcellularLocation>
        <location evidence="1">Cell membrane</location>
        <topology evidence="1">Multi-pass membrane protein</topology>
    </subcellularLocation>
</comment>
<dbReference type="PANTHER" id="PTHR30489">
    <property type="entry name" value="LIPOPROTEIN-RELEASING SYSTEM TRANSMEMBRANE PROTEIN LOLE"/>
    <property type="match status" value="1"/>
</dbReference>
<keyword evidence="6 7" id="KW-0472">Membrane</keyword>
<protein>
    <submittedName>
        <fullName evidence="9">FtsX-like permease family protein</fullName>
    </submittedName>
</protein>
<sequence length="599" mass="61846">MKKLLPVVSILIAAFFAYGTVLAKDITERTMVGVKESRLDEVFVLLGAFVVVAMVAGALVSTSTFRIVFAQRMRELALLRAVGAGRGRLVVRLVSEGARTGLLASVSGVGLAWLVAQAVPLAGLVAPGFPVPEAIGVVLGSFALTTLAVLAPAVSASKVSPLEALRTSAVQDTRAAVGKARWVLGLALLGGAGFTLFNVVTRGLGDKIRPPGLTEELLLLTVLSATLAFCALIALGPALINPLLRVISWPARRLGAVGGLAVGGVGGAPRRAASITTVVALGVALVIGTIVGTETLRSLGKAEMASAYPADLEITGPVGDRIGLRDVLPYRRTEVQLTGPERQLIMQASDVNLRGVRNLDDFRFQDGSVQDMGPGKILLPTSTAERMRLRAGDQVRAGTEGHEVTLTVAATVFGGVPLQSSAVLDPADFDRLGVPAEPDGALANGSLSAAAGLDVVSLADKRAEKENWFFSLFAVAIGLMALTMLISVVGVGSTTALSVLERTRESGLLRAIGLTRSGLRGMVTVEASLYGTIGAVLGLALGIPYAWVGVVSLGVDWPLQVPFADVAVVVLGLAALTALAGLLPARRAARVSPVEALRD</sequence>
<evidence type="ECO:0000256" key="7">
    <source>
        <dbReference type="SAM" id="Phobius"/>
    </source>
</evidence>
<evidence type="ECO:0000256" key="4">
    <source>
        <dbReference type="ARBA" id="ARBA00022692"/>
    </source>
</evidence>
<organism evidence="9 10">
    <name type="scientific">Lentzea tibetensis</name>
    <dbReference type="NCBI Taxonomy" id="2591470"/>
    <lineage>
        <taxon>Bacteria</taxon>
        <taxon>Bacillati</taxon>
        <taxon>Actinomycetota</taxon>
        <taxon>Actinomycetes</taxon>
        <taxon>Pseudonocardiales</taxon>
        <taxon>Pseudonocardiaceae</taxon>
        <taxon>Lentzea</taxon>
    </lineage>
</organism>
<proteinExistence type="inferred from homology"/>
<name>A0A563EFG2_9PSEU</name>
<dbReference type="GO" id="GO:0044874">
    <property type="term" value="P:lipoprotein localization to outer membrane"/>
    <property type="evidence" value="ECO:0007669"/>
    <property type="project" value="TreeGrafter"/>
</dbReference>
<evidence type="ECO:0000313" key="10">
    <source>
        <dbReference type="Proteomes" id="UP000316639"/>
    </source>
</evidence>
<feature type="transmembrane region" description="Helical" evidence="7">
    <location>
        <begin position="217"/>
        <end position="244"/>
    </location>
</feature>
<dbReference type="InterPro" id="IPR003838">
    <property type="entry name" value="ABC3_permease_C"/>
</dbReference>
<gene>
    <name evidence="9" type="ORF">FKR81_41885</name>
</gene>